<dbReference type="EMBL" id="BTRK01000006">
    <property type="protein sequence ID" value="GMR60844.1"/>
    <property type="molecule type" value="Genomic_DNA"/>
</dbReference>
<keyword evidence="2" id="KW-1185">Reference proteome</keyword>
<accession>A0AAN5DD03</accession>
<evidence type="ECO:0000313" key="1">
    <source>
        <dbReference type="EMBL" id="GMR60844.1"/>
    </source>
</evidence>
<protein>
    <recommendedName>
        <fullName evidence="3">Smr domain-containing protein</fullName>
    </recommendedName>
</protein>
<name>A0AAN5DD03_9BILA</name>
<gene>
    <name evidence="1" type="ORF">PMAYCL1PPCAC_31039</name>
</gene>
<evidence type="ECO:0008006" key="3">
    <source>
        <dbReference type="Google" id="ProtNLM"/>
    </source>
</evidence>
<dbReference type="Proteomes" id="UP001328107">
    <property type="component" value="Unassembled WGS sequence"/>
</dbReference>
<dbReference type="SUPFAM" id="SSF160443">
    <property type="entry name" value="SMR domain-like"/>
    <property type="match status" value="1"/>
</dbReference>
<proteinExistence type="predicted"/>
<dbReference type="InterPro" id="IPR036063">
    <property type="entry name" value="Smr_dom_sf"/>
</dbReference>
<sequence>MFQRNMERQRGIMTTDDYMRAFAFLHQHQKETTLLTMIDLHNFYNSYLDPEFIDLHYLPLELVNLLLIIFLERIKEIRERVKDIEGKARPFRELHVITGCGRHNKAQSNRIRDKVETLAKKNGLIIKPTANPGVQTIKFSADFFASGAKPFIF</sequence>
<comment type="caution">
    <text evidence="1">The sequence shown here is derived from an EMBL/GenBank/DDBJ whole genome shotgun (WGS) entry which is preliminary data.</text>
</comment>
<organism evidence="1 2">
    <name type="scientific">Pristionchus mayeri</name>
    <dbReference type="NCBI Taxonomy" id="1317129"/>
    <lineage>
        <taxon>Eukaryota</taxon>
        <taxon>Metazoa</taxon>
        <taxon>Ecdysozoa</taxon>
        <taxon>Nematoda</taxon>
        <taxon>Chromadorea</taxon>
        <taxon>Rhabditida</taxon>
        <taxon>Rhabditina</taxon>
        <taxon>Diplogasteromorpha</taxon>
        <taxon>Diplogasteroidea</taxon>
        <taxon>Neodiplogasteridae</taxon>
        <taxon>Pristionchus</taxon>
    </lineage>
</organism>
<evidence type="ECO:0000313" key="2">
    <source>
        <dbReference type="Proteomes" id="UP001328107"/>
    </source>
</evidence>
<dbReference type="AlphaFoldDB" id="A0AAN5DD03"/>
<reference evidence="2" key="1">
    <citation type="submission" date="2022-10" db="EMBL/GenBank/DDBJ databases">
        <title>Genome assembly of Pristionchus species.</title>
        <authorList>
            <person name="Yoshida K."/>
            <person name="Sommer R.J."/>
        </authorList>
    </citation>
    <scope>NUCLEOTIDE SEQUENCE [LARGE SCALE GENOMIC DNA]</scope>
    <source>
        <strain evidence="2">RS5460</strain>
    </source>
</reference>
<dbReference type="Gene3D" id="3.30.1370.110">
    <property type="match status" value="1"/>
</dbReference>